<proteinExistence type="predicted"/>
<evidence type="ECO:0000313" key="4">
    <source>
        <dbReference type="Proteomes" id="UP000604046"/>
    </source>
</evidence>
<dbReference type="OrthoDB" id="445357at2759"/>
<dbReference type="CDD" id="cd06257">
    <property type="entry name" value="DnaJ"/>
    <property type="match status" value="1"/>
</dbReference>
<dbReference type="Pfam" id="PF00226">
    <property type="entry name" value="DnaJ"/>
    <property type="match status" value="1"/>
</dbReference>
<gene>
    <name evidence="3" type="primary">Dnajb9</name>
    <name evidence="3" type="ORF">SNAT2548_LOCUS29013</name>
</gene>
<dbReference type="PANTHER" id="PTHR44825">
    <property type="match status" value="1"/>
</dbReference>
<feature type="region of interest" description="Disordered" evidence="1">
    <location>
        <begin position="270"/>
        <end position="400"/>
    </location>
</feature>
<organism evidence="3 4">
    <name type="scientific">Symbiodinium natans</name>
    <dbReference type="NCBI Taxonomy" id="878477"/>
    <lineage>
        <taxon>Eukaryota</taxon>
        <taxon>Sar</taxon>
        <taxon>Alveolata</taxon>
        <taxon>Dinophyceae</taxon>
        <taxon>Suessiales</taxon>
        <taxon>Symbiodiniaceae</taxon>
        <taxon>Symbiodinium</taxon>
    </lineage>
</organism>
<dbReference type="Gene3D" id="1.10.287.110">
    <property type="entry name" value="DnaJ domain"/>
    <property type="match status" value="1"/>
</dbReference>
<feature type="region of interest" description="Disordered" evidence="1">
    <location>
        <begin position="189"/>
        <end position="252"/>
    </location>
</feature>
<sequence>MAPGSATDSQIRRAFHMKAALQWHPDKCNAPDAADQFRKVKEAFQILSSKTTRREHDAKLDAAQVHVPFPDARPVRPVREPIATFRQLLSDSGKALAVTELKAWSARCGIPWPMGCFERAELLSKLQQEAEGELDRRVRRQDWPELHKADLVAWLEARGCSLKFALEDDAVDKKRLIQLVSGRLAREPCHPCPTARPSSPPACSPHMFGSPTAASRAPSPSASFAPSPSMPSAPSAATSCTVKPSTPTKRARKSKGGFCWAAFWLGARPPAEAKAKPKAKPKAKAQTKKAAAPKNEPAKPAPKRKRCSSSERPSRSRSATAATAATAAAVQGTMATPKETTQEMPQPPVASSTSSSSSSSSSESSQSSETSGDSGSLQVAKAPPQPKRRPRREAASGDRAKLEELRARLEALREAKMEADYPKALPVLKELGTLDEQGRITWKLLQQSRLYSELNRVFWRQQVHGASFGLAGSLLAKWVRRREAAQKSG</sequence>
<dbReference type="InterPro" id="IPR036869">
    <property type="entry name" value="J_dom_sf"/>
</dbReference>
<dbReference type="SUPFAM" id="SSF46565">
    <property type="entry name" value="Chaperone J-domain"/>
    <property type="match status" value="1"/>
</dbReference>
<evidence type="ECO:0000313" key="3">
    <source>
        <dbReference type="EMBL" id="CAE7518367.1"/>
    </source>
</evidence>
<reference evidence="3" key="1">
    <citation type="submission" date="2021-02" db="EMBL/GenBank/DDBJ databases">
        <authorList>
            <person name="Dougan E. K."/>
            <person name="Rhodes N."/>
            <person name="Thang M."/>
            <person name="Chan C."/>
        </authorList>
    </citation>
    <scope>NUCLEOTIDE SEQUENCE</scope>
</reference>
<feature type="domain" description="J" evidence="2">
    <location>
        <begin position="1"/>
        <end position="60"/>
    </location>
</feature>
<dbReference type="Proteomes" id="UP000604046">
    <property type="component" value="Unassembled WGS sequence"/>
</dbReference>
<dbReference type="PANTHER" id="PTHR44825:SF1">
    <property type="entry name" value="DNAJ HOMOLOG SUBFAMILY C MEMBER 4"/>
    <property type="match status" value="1"/>
</dbReference>
<dbReference type="SMART" id="SM00271">
    <property type="entry name" value="DnaJ"/>
    <property type="match status" value="1"/>
</dbReference>
<feature type="compositionally biased region" description="Low complexity" evidence="1">
    <location>
        <begin position="210"/>
        <end position="239"/>
    </location>
</feature>
<accession>A0A812T4B7</accession>
<dbReference type="AlphaFoldDB" id="A0A812T4B7"/>
<feature type="compositionally biased region" description="Basic residues" evidence="1">
    <location>
        <begin position="276"/>
        <end position="287"/>
    </location>
</feature>
<dbReference type="EMBL" id="CAJNDS010002540">
    <property type="protein sequence ID" value="CAE7518367.1"/>
    <property type="molecule type" value="Genomic_DNA"/>
</dbReference>
<feature type="compositionally biased region" description="Low complexity" evidence="1">
    <location>
        <begin position="351"/>
        <end position="382"/>
    </location>
</feature>
<dbReference type="PROSITE" id="PS50076">
    <property type="entry name" value="DNAJ_2"/>
    <property type="match status" value="1"/>
</dbReference>
<evidence type="ECO:0000256" key="1">
    <source>
        <dbReference type="SAM" id="MobiDB-lite"/>
    </source>
</evidence>
<feature type="compositionally biased region" description="Low complexity" evidence="1">
    <location>
        <begin position="316"/>
        <end position="329"/>
    </location>
</feature>
<evidence type="ECO:0000259" key="2">
    <source>
        <dbReference type="PROSITE" id="PS50076"/>
    </source>
</evidence>
<dbReference type="InterPro" id="IPR001623">
    <property type="entry name" value="DnaJ_domain"/>
</dbReference>
<keyword evidence="4" id="KW-1185">Reference proteome</keyword>
<comment type="caution">
    <text evidence="3">The sequence shown here is derived from an EMBL/GenBank/DDBJ whole genome shotgun (WGS) entry which is preliminary data.</text>
</comment>
<name>A0A812T4B7_9DINO</name>
<dbReference type="InterPro" id="IPR052763">
    <property type="entry name" value="DnaJ_C4"/>
</dbReference>
<protein>
    <submittedName>
        <fullName evidence="3">Dnajb9 protein</fullName>
    </submittedName>
</protein>